<dbReference type="InterPro" id="IPR057457">
    <property type="entry name" value="CAPS_C2"/>
</dbReference>
<keyword evidence="7" id="KW-0770">Synapse</keyword>
<keyword evidence="6" id="KW-0653">Protein transport</keyword>
<dbReference type="CDD" id="cd01234">
    <property type="entry name" value="PH_CADPS"/>
    <property type="match status" value="1"/>
</dbReference>
<evidence type="ECO:0000256" key="6">
    <source>
        <dbReference type="ARBA" id="ARBA00022927"/>
    </source>
</evidence>
<dbReference type="InterPro" id="IPR001849">
    <property type="entry name" value="PH_domain"/>
</dbReference>
<feature type="domain" description="PH" evidence="13">
    <location>
        <begin position="441"/>
        <end position="544"/>
    </location>
</feature>
<dbReference type="InterPro" id="IPR011993">
    <property type="entry name" value="PH-like_dom_sf"/>
</dbReference>
<dbReference type="GO" id="GO:0046872">
    <property type="term" value="F:metal ion binding"/>
    <property type="evidence" value="ECO:0007669"/>
    <property type="project" value="UniProtKB-KW"/>
</dbReference>
<dbReference type="GO" id="GO:0015031">
    <property type="term" value="P:protein transport"/>
    <property type="evidence" value="ECO:0007669"/>
    <property type="project" value="UniProtKB-KW"/>
</dbReference>
<evidence type="ECO:0000256" key="11">
    <source>
        <dbReference type="ARBA" id="ARBA00034103"/>
    </source>
</evidence>
<dbReference type="GO" id="GO:0098978">
    <property type="term" value="C:glutamatergic synapse"/>
    <property type="evidence" value="ECO:0007669"/>
    <property type="project" value="TreeGrafter"/>
</dbReference>
<dbReference type="AlphaFoldDB" id="S4RUG8"/>
<evidence type="ECO:0000259" key="14">
    <source>
        <dbReference type="PROSITE" id="PS50004"/>
    </source>
</evidence>
<dbReference type="PROSITE" id="PS50003">
    <property type="entry name" value="PH_DOMAIN"/>
    <property type="match status" value="1"/>
</dbReference>
<keyword evidence="8" id="KW-0446">Lipid-binding</keyword>
<dbReference type="PROSITE" id="PS50004">
    <property type="entry name" value="C2"/>
    <property type="match status" value="1"/>
</dbReference>
<protein>
    <submittedName>
        <fullName evidence="16">Uncharacterized protein</fullName>
    </submittedName>
</protein>
<dbReference type="GO" id="GO:0008289">
    <property type="term" value="F:lipid binding"/>
    <property type="evidence" value="ECO:0007669"/>
    <property type="project" value="UniProtKB-KW"/>
</dbReference>
<evidence type="ECO:0000256" key="12">
    <source>
        <dbReference type="SAM" id="MobiDB-lite"/>
    </source>
</evidence>
<dbReference type="InterPro" id="IPR033227">
    <property type="entry name" value="CAPS"/>
</dbReference>
<dbReference type="GO" id="GO:0016079">
    <property type="term" value="P:synaptic vesicle exocytosis"/>
    <property type="evidence" value="ECO:0007669"/>
    <property type="project" value="InterPro"/>
</dbReference>
<sequence length="1252" mass="142676">SRSSSLRSSSPSPSVSSSCCFRDDGDEDRRRRMQLYVFVSRCVAYPFNAKQVTDMARRQPKVNKQQLVSIKDRFTVFLQGDSQIVTDEAFVSVVKFYYEDYLKSNRVARIVQSGGWSTNDFREVFKNYIEKRVRQMPEIAGLTKETVLSSWMTKFDKIFMGDEAPRPSTRITASSFSDLILSKDQLYEMFQHILGIKKLEHQLIFNASQLDHPDEQAAQIRREMDQRQKVVELIAKQRRDFPAFVRADSSSTYVSELRSSINLLVSNLESLPVSRGHGDTGRLQKPLKRYYPSSLLDPGEDSRSALLKSEIALLVHSYNVWVVVMEVLGLRSLPANRTVYCTMEVEGGEKLQTEQAEASTPKWDTQGDFRINVPLPLVKVKLFAVNSRKLALEDKELGRVILQPMATATRVNELHALAVPKNSVDQGMKIKLGLRMDKPQNMKHSGYLWAQGKNVWKKWKKRYFVLVQVSQCTFAMCSYRERKAEPQELMLTDGFTVDYTEPPADVTGGRAFFRAVKEGDSLQLASDDDQDCVLWVQALCRATGQSHKPLHPSQGGKLSAPGGTLLPSECTISCTSTADRASKYGIEELIWANPSDFDHDSFFEQLQRSTLEHRLSDSISCLGWLSPGQVFVLDEYCARYGVRGCHRHLCFLNDLLEKAESGTMIDPTLLHYSFAFCASHVFGNRPDGFSSVTVEEMERYNELRGRLRSLLENQIAHFRYCFPFGRPEGALKATISLLERVLMKDMATMVPPAEMEAVLRSCLENAAFINYTRLSEYAQIEVDSLEGKEVGEEEENTPSKKLEGLINLAELCIDVLQQNDDYHAEAFALASELFEEHAEMFWKLFSVDMDDVLDKQPEDNWDALLLFQLLNDYLRQTPSLNNGKFHEEVQAKFTPMVVRYVDLMEASIAQSVHSGFAQETWALVHIIHNTQSFGTLPRDDGHDVPDRGIAIIGIFVLLQMRLDSGPTVMCVGFSRPGGSATSNELLWKLNALQAFIQDLKWPEVQFSYQMDQRLKLMANEMISCCVSRMLEVAWDVRIVHTSYSDSTLTSESHSTLVRVTPHSESHSTRICGCDMTQELPGHSKAEIEIRKTRKEVSALLIDKFVAVLKGVLKKLARFDEGTFLSTLLSLTVGSIKKRQDFQKPGMDLADSYVTFVRQNQEIFREKLIEDDYIQQICTDWYISNVRTIDQWLKERKDMQLHPHQLKILNSMTRMGYRDFQLQGVPEKYLKCTSHVDVQNRLIMEETSMSVQD</sequence>
<dbReference type="Gene3D" id="2.30.29.30">
    <property type="entry name" value="Pleckstrin-homology domain (PH domain)/Phosphotyrosine-binding domain (PTB)"/>
    <property type="match status" value="1"/>
</dbReference>
<dbReference type="FunFam" id="2.30.29.30:FF:000007">
    <property type="entry name" value="Calcium-dependent secretion activator 2 isoform B"/>
    <property type="match status" value="1"/>
</dbReference>
<dbReference type="SUPFAM" id="SSF50729">
    <property type="entry name" value="PH domain-like"/>
    <property type="match status" value="1"/>
</dbReference>
<dbReference type="GO" id="GO:0098793">
    <property type="term" value="C:presynapse"/>
    <property type="evidence" value="ECO:0007669"/>
    <property type="project" value="GOC"/>
</dbReference>
<name>S4RUG8_PETMA</name>
<comment type="subcellular location">
    <subcellularLocation>
        <location evidence="1">Cytoplasmic vesicle membrane</location>
    </subcellularLocation>
    <subcellularLocation>
        <location evidence="11">Synapse</location>
    </subcellularLocation>
</comment>
<dbReference type="GO" id="GO:1990504">
    <property type="term" value="P:dense core granule exocytosis"/>
    <property type="evidence" value="ECO:0007669"/>
    <property type="project" value="InterPro"/>
</dbReference>
<feature type="domain" description="C2" evidence="14">
    <location>
        <begin position="297"/>
        <end position="418"/>
    </location>
</feature>
<proteinExistence type="predicted"/>
<evidence type="ECO:0000256" key="2">
    <source>
        <dbReference type="ARBA" id="ARBA00022448"/>
    </source>
</evidence>
<dbReference type="Pfam" id="PF00169">
    <property type="entry name" value="PH"/>
    <property type="match status" value="1"/>
</dbReference>
<dbReference type="HOGENOM" id="CLU_007068_0_0_1"/>
<dbReference type="GO" id="GO:0030659">
    <property type="term" value="C:cytoplasmic vesicle membrane"/>
    <property type="evidence" value="ECO:0007669"/>
    <property type="project" value="UniProtKB-SubCell"/>
</dbReference>
<keyword evidence="10" id="KW-0968">Cytoplasmic vesicle</keyword>
<dbReference type="PANTHER" id="PTHR12166">
    <property type="entry name" value="CALCIUM-DEPENDENT SECRETION ACTIVATOR"/>
    <property type="match status" value="1"/>
</dbReference>
<dbReference type="PANTHER" id="PTHR12166:SF8">
    <property type="entry name" value="CALCIUM-DEPENDENT SECRETION ACTIVATOR"/>
    <property type="match status" value="1"/>
</dbReference>
<dbReference type="GO" id="GO:0045921">
    <property type="term" value="P:positive regulation of exocytosis"/>
    <property type="evidence" value="ECO:0007669"/>
    <property type="project" value="TreeGrafter"/>
</dbReference>
<keyword evidence="4" id="KW-0479">Metal-binding</keyword>
<accession>S4RUG8</accession>
<keyword evidence="5" id="KW-0106">Calcium</keyword>
<evidence type="ECO:0000259" key="15">
    <source>
        <dbReference type="PROSITE" id="PS51258"/>
    </source>
</evidence>
<evidence type="ECO:0000256" key="7">
    <source>
        <dbReference type="ARBA" id="ARBA00023018"/>
    </source>
</evidence>
<evidence type="ECO:0000256" key="4">
    <source>
        <dbReference type="ARBA" id="ARBA00022723"/>
    </source>
</evidence>
<evidence type="ECO:0000256" key="3">
    <source>
        <dbReference type="ARBA" id="ARBA00022483"/>
    </source>
</evidence>
<dbReference type="Ensembl" id="ENSPMAT00000008897.1">
    <property type="protein sequence ID" value="ENSPMAP00000008858.1"/>
    <property type="gene ID" value="ENSPMAG00000008020.1"/>
</dbReference>
<evidence type="ECO:0000259" key="13">
    <source>
        <dbReference type="PROSITE" id="PS50003"/>
    </source>
</evidence>
<evidence type="ECO:0000256" key="1">
    <source>
        <dbReference type="ARBA" id="ARBA00004156"/>
    </source>
</evidence>
<evidence type="ECO:0000256" key="8">
    <source>
        <dbReference type="ARBA" id="ARBA00023121"/>
    </source>
</evidence>
<dbReference type="Pfam" id="PF25341">
    <property type="entry name" value="C2_CAPS"/>
    <property type="match status" value="1"/>
</dbReference>
<feature type="domain" description="MHD1" evidence="15">
    <location>
        <begin position="847"/>
        <end position="1029"/>
    </location>
</feature>
<dbReference type="GeneTree" id="ENSGT00590000083094"/>
<keyword evidence="3" id="KW-0268">Exocytosis</keyword>
<reference evidence="16" key="2">
    <citation type="submission" date="2025-09" db="UniProtKB">
        <authorList>
            <consortium name="Ensembl"/>
        </authorList>
    </citation>
    <scope>IDENTIFICATION</scope>
</reference>
<evidence type="ECO:0000313" key="16">
    <source>
        <dbReference type="Ensembl" id="ENSPMAP00000008858.1"/>
    </source>
</evidence>
<dbReference type="OMA" id="FAFCATH"/>
<dbReference type="SMART" id="SM00233">
    <property type="entry name" value="PH"/>
    <property type="match status" value="1"/>
</dbReference>
<organism evidence="16">
    <name type="scientific">Petromyzon marinus</name>
    <name type="common">Sea lamprey</name>
    <dbReference type="NCBI Taxonomy" id="7757"/>
    <lineage>
        <taxon>Eukaryota</taxon>
        <taxon>Metazoa</taxon>
        <taxon>Chordata</taxon>
        <taxon>Craniata</taxon>
        <taxon>Vertebrata</taxon>
        <taxon>Cyclostomata</taxon>
        <taxon>Hyperoartia</taxon>
        <taxon>Petromyzontiformes</taxon>
        <taxon>Petromyzontidae</taxon>
        <taxon>Petromyzon</taxon>
    </lineage>
</organism>
<evidence type="ECO:0000256" key="5">
    <source>
        <dbReference type="ARBA" id="ARBA00022837"/>
    </source>
</evidence>
<dbReference type="InterPro" id="IPR010439">
    <property type="entry name" value="MUN_dom"/>
</dbReference>
<feature type="compositionally biased region" description="Low complexity" evidence="12">
    <location>
        <begin position="1"/>
        <end position="18"/>
    </location>
</feature>
<evidence type="ECO:0000256" key="10">
    <source>
        <dbReference type="ARBA" id="ARBA00023329"/>
    </source>
</evidence>
<feature type="region of interest" description="Disordered" evidence="12">
    <location>
        <begin position="1"/>
        <end position="23"/>
    </location>
</feature>
<dbReference type="InterPro" id="IPR000008">
    <property type="entry name" value="C2_dom"/>
</dbReference>
<dbReference type="PROSITE" id="PS51258">
    <property type="entry name" value="MHD1"/>
    <property type="match status" value="1"/>
</dbReference>
<dbReference type="Pfam" id="PF06292">
    <property type="entry name" value="MUN"/>
    <property type="match status" value="1"/>
</dbReference>
<dbReference type="SMART" id="SM01145">
    <property type="entry name" value="DUF1041"/>
    <property type="match status" value="1"/>
</dbReference>
<keyword evidence="2" id="KW-0813">Transport</keyword>
<evidence type="ECO:0000256" key="9">
    <source>
        <dbReference type="ARBA" id="ARBA00023136"/>
    </source>
</evidence>
<reference evidence="16" key="1">
    <citation type="submission" date="2025-08" db="UniProtKB">
        <authorList>
            <consortium name="Ensembl"/>
        </authorList>
    </citation>
    <scope>IDENTIFICATION</scope>
</reference>
<dbReference type="InterPro" id="IPR014770">
    <property type="entry name" value="Munc13_1"/>
</dbReference>
<keyword evidence="9" id="KW-0472">Membrane</keyword>